<dbReference type="AlphaFoldDB" id="A0A1X7J900"/>
<dbReference type="Proteomes" id="UP000193309">
    <property type="component" value="Unassembled WGS sequence"/>
</dbReference>
<protein>
    <submittedName>
        <fullName evidence="2">Uncharacterized protein</fullName>
    </submittedName>
</protein>
<gene>
    <name evidence="2" type="ORF">SAMN06295981_1301</name>
</gene>
<proteinExistence type="predicted"/>
<feature type="transmembrane region" description="Helical" evidence="1">
    <location>
        <begin position="14"/>
        <end position="38"/>
    </location>
</feature>
<name>A0A1X7J900_9CORY</name>
<reference evidence="3" key="1">
    <citation type="submission" date="2017-04" db="EMBL/GenBank/DDBJ databases">
        <authorList>
            <person name="Varghese N."/>
            <person name="Submissions S."/>
        </authorList>
    </citation>
    <scope>NUCLEOTIDE SEQUENCE [LARGE SCALE GENOMIC DNA]</scope>
    <source>
        <strain evidence="3">VDS</strain>
    </source>
</reference>
<evidence type="ECO:0000313" key="2">
    <source>
        <dbReference type="EMBL" id="SMG23454.1"/>
    </source>
</evidence>
<organism evidence="2 3">
    <name type="scientific">Corynebacterium pollutisoli</name>
    <dbReference type="NCBI Taxonomy" id="1610489"/>
    <lineage>
        <taxon>Bacteria</taxon>
        <taxon>Bacillati</taxon>
        <taxon>Actinomycetota</taxon>
        <taxon>Actinomycetes</taxon>
        <taxon>Mycobacteriales</taxon>
        <taxon>Corynebacteriaceae</taxon>
        <taxon>Corynebacterium</taxon>
    </lineage>
</organism>
<dbReference type="EMBL" id="FXAR01000004">
    <property type="protein sequence ID" value="SMG23454.1"/>
    <property type="molecule type" value="Genomic_DNA"/>
</dbReference>
<accession>A0A1X7J900</accession>
<sequence>MGSARLVALAQQRWILGIIACVTVASPMLILMACFFIFGFSETPPASS</sequence>
<evidence type="ECO:0000313" key="3">
    <source>
        <dbReference type="Proteomes" id="UP000193309"/>
    </source>
</evidence>
<dbReference type="RefSeq" id="WP_159449789.1">
    <property type="nucleotide sequence ID" value="NZ_FXAR01000004.1"/>
</dbReference>
<keyword evidence="1" id="KW-1133">Transmembrane helix</keyword>
<keyword evidence="1" id="KW-0472">Membrane</keyword>
<dbReference type="PROSITE" id="PS51257">
    <property type="entry name" value="PROKAR_LIPOPROTEIN"/>
    <property type="match status" value="1"/>
</dbReference>
<keyword evidence="1" id="KW-0812">Transmembrane</keyword>
<keyword evidence="3" id="KW-1185">Reference proteome</keyword>
<evidence type="ECO:0000256" key="1">
    <source>
        <dbReference type="SAM" id="Phobius"/>
    </source>
</evidence>